<protein>
    <submittedName>
        <fullName evidence="1">Uncharacterized protein</fullName>
    </submittedName>
</protein>
<sequence length="38" mass="4296">FARHEGLHIEELVCAPPSLEDTFVNILDTNDSIREGRT</sequence>
<proteinExistence type="predicted"/>
<organism evidence="1">
    <name type="scientific">marine sediment metagenome</name>
    <dbReference type="NCBI Taxonomy" id="412755"/>
    <lineage>
        <taxon>unclassified sequences</taxon>
        <taxon>metagenomes</taxon>
        <taxon>ecological metagenomes</taxon>
    </lineage>
</organism>
<accession>X0V1V1</accession>
<comment type="caution">
    <text evidence="1">The sequence shown here is derived from an EMBL/GenBank/DDBJ whole genome shotgun (WGS) entry which is preliminary data.</text>
</comment>
<feature type="non-terminal residue" evidence="1">
    <location>
        <position position="1"/>
    </location>
</feature>
<dbReference type="AlphaFoldDB" id="X0V1V1"/>
<reference evidence="1" key="1">
    <citation type="journal article" date="2014" name="Front. Microbiol.">
        <title>High frequency of phylogenetically diverse reductive dehalogenase-homologous genes in deep subseafloor sedimentary metagenomes.</title>
        <authorList>
            <person name="Kawai M."/>
            <person name="Futagami T."/>
            <person name="Toyoda A."/>
            <person name="Takaki Y."/>
            <person name="Nishi S."/>
            <person name="Hori S."/>
            <person name="Arai W."/>
            <person name="Tsubouchi T."/>
            <person name="Morono Y."/>
            <person name="Uchiyama I."/>
            <person name="Ito T."/>
            <person name="Fujiyama A."/>
            <person name="Inagaki F."/>
            <person name="Takami H."/>
        </authorList>
    </citation>
    <scope>NUCLEOTIDE SEQUENCE</scope>
    <source>
        <strain evidence="1">Expedition CK06-06</strain>
    </source>
</reference>
<name>X0V1V1_9ZZZZ</name>
<evidence type="ECO:0000313" key="1">
    <source>
        <dbReference type="EMBL" id="GAG12069.1"/>
    </source>
</evidence>
<dbReference type="EMBL" id="BARS01027455">
    <property type="protein sequence ID" value="GAG12069.1"/>
    <property type="molecule type" value="Genomic_DNA"/>
</dbReference>
<gene>
    <name evidence="1" type="ORF">S01H1_43131</name>
</gene>